<gene>
    <name evidence="1" type="ORF">I595_2017</name>
</gene>
<dbReference type="AlphaFoldDB" id="A0A0P7AID7"/>
<comment type="caution">
    <text evidence="1">The sequence shown here is derived from an EMBL/GenBank/DDBJ whole genome shotgun (WGS) entry which is preliminary data.</text>
</comment>
<sequence length="297" mass="33848">MLRRLFYLLSGFVLLTGCIDVVETDIIEIEEKVYISSFISPENDSLTVNISRTLPALGLEFDLNVPDDNIMQFLIRDADVRVFDSSGNSVFLPFQENNLKYSQSANEFPILPGETYELEVLIDGRVYTASCTIPMGNVEAIQEEINIMDNEFGGREYTLNFGFNDILNGDNFYYLGAFLNIDDEFDPRRELFFDLEAYQTDVLGDGTPLSASSNFFPVFDFDVENDSVFLVEQELVLQVINAEESLYQLLRNRYLNDLNEFNPFIELAIEPNNINGNGGTGLFAGYRYFEKRIPLAE</sequence>
<dbReference type="PROSITE" id="PS51257">
    <property type="entry name" value="PROKAR_LIPOPROTEIN"/>
    <property type="match status" value="1"/>
</dbReference>
<organism evidence="1 2">
    <name type="scientific">Croceitalea dokdonensis DOKDO 023</name>
    <dbReference type="NCBI Taxonomy" id="1300341"/>
    <lineage>
        <taxon>Bacteria</taxon>
        <taxon>Pseudomonadati</taxon>
        <taxon>Bacteroidota</taxon>
        <taxon>Flavobacteriia</taxon>
        <taxon>Flavobacteriales</taxon>
        <taxon>Flavobacteriaceae</taxon>
        <taxon>Croceitalea</taxon>
    </lineage>
</organism>
<dbReference type="RefSeq" id="WP_054559143.1">
    <property type="nucleotide sequence ID" value="NZ_LDJX01000004.1"/>
</dbReference>
<evidence type="ECO:0008006" key="3">
    <source>
        <dbReference type="Google" id="ProtNLM"/>
    </source>
</evidence>
<evidence type="ECO:0000313" key="2">
    <source>
        <dbReference type="Proteomes" id="UP000050280"/>
    </source>
</evidence>
<accession>A0A0P7AID7</accession>
<dbReference type="Pfam" id="PF14054">
    <property type="entry name" value="DUF4249"/>
    <property type="match status" value="1"/>
</dbReference>
<dbReference type="OrthoDB" id="1115009at2"/>
<dbReference type="InterPro" id="IPR025345">
    <property type="entry name" value="DUF4249"/>
</dbReference>
<name>A0A0P7AID7_9FLAO</name>
<dbReference type="STRING" id="1300341.I595_2017"/>
<dbReference type="EMBL" id="LDJX01000004">
    <property type="protein sequence ID" value="KPM31530.1"/>
    <property type="molecule type" value="Genomic_DNA"/>
</dbReference>
<proteinExistence type="predicted"/>
<protein>
    <recommendedName>
        <fullName evidence="3">DUF4249 domain-containing protein</fullName>
    </recommendedName>
</protein>
<dbReference type="Proteomes" id="UP000050280">
    <property type="component" value="Unassembled WGS sequence"/>
</dbReference>
<evidence type="ECO:0000313" key="1">
    <source>
        <dbReference type="EMBL" id="KPM31530.1"/>
    </source>
</evidence>
<keyword evidence="2" id="KW-1185">Reference proteome</keyword>
<reference evidence="1 2" key="1">
    <citation type="submission" date="2015-09" db="EMBL/GenBank/DDBJ databases">
        <title>Genome sequence of the marine flavobacterium Croceitalea dokdonensis DOKDO 023 that contains proton- and sodium-pumping rhodopsins.</title>
        <authorList>
            <person name="Kwon S.-K."/>
            <person name="Lee H.K."/>
            <person name="Kwak M.-J."/>
            <person name="Kim J.F."/>
        </authorList>
    </citation>
    <scope>NUCLEOTIDE SEQUENCE [LARGE SCALE GENOMIC DNA]</scope>
    <source>
        <strain evidence="1 2">DOKDO 023</strain>
    </source>
</reference>